<evidence type="ECO:0000313" key="2">
    <source>
        <dbReference type="EMBL" id="WAR09991.1"/>
    </source>
</evidence>
<organism evidence="2 3">
    <name type="scientific">Mya arenaria</name>
    <name type="common">Soft-shell clam</name>
    <dbReference type="NCBI Taxonomy" id="6604"/>
    <lineage>
        <taxon>Eukaryota</taxon>
        <taxon>Metazoa</taxon>
        <taxon>Spiralia</taxon>
        <taxon>Lophotrochozoa</taxon>
        <taxon>Mollusca</taxon>
        <taxon>Bivalvia</taxon>
        <taxon>Autobranchia</taxon>
        <taxon>Heteroconchia</taxon>
        <taxon>Euheterodonta</taxon>
        <taxon>Imparidentia</taxon>
        <taxon>Neoheterodontei</taxon>
        <taxon>Myida</taxon>
        <taxon>Myoidea</taxon>
        <taxon>Myidae</taxon>
        <taxon>Mya</taxon>
    </lineage>
</organism>
<evidence type="ECO:0000313" key="3">
    <source>
        <dbReference type="Proteomes" id="UP001164746"/>
    </source>
</evidence>
<name>A0ABY7EMF7_MYAAR</name>
<sequence>MEGDIFIKTLVVNMQRSFTIHGDTGEFRLEFPKPRLMERAGVGARSARSLPWVENEKEAFQHHAEYLKRLSKLREELIQQEQSNLANALDRLKMRSYGREYVYSQPQREKKAKLRFSAQQENNPAKRNTLITTFEKFQRMRPKREPPTIMPLEGKSLIDTPPVTDRIDRHEKRGGGLYNGNDTSSERSVDENVRLNLQRLTSHPIPSIPRQRRNINRDLVLESSSIRRHSHPTPHDANNSNVAEERIAIMQRQKQKLLKLRHEARETEKLKLMPQSFRLDTLSDDDKMNLDKLKDYYCIYYVPGPPASPSDSENELHVHLPRIGVSSPCNHFENEAALTERSKNGKTVGFRIATDNFVPPTACNCNCRMYVAGNRVESSFDQTLIDESIFKTQEANAAEPGGQYVNIARKSTMSTSRTSSRNTEKSWSQRNSPGKKKSPTGSSEKMRIHVDMPAIVYNTVHSPEPTENTTGLVKAFKQKELRHREYCNLMEDVRELNKISETLSGGGPV</sequence>
<keyword evidence="3" id="KW-1185">Reference proteome</keyword>
<feature type="region of interest" description="Disordered" evidence="1">
    <location>
        <begin position="401"/>
        <end position="447"/>
    </location>
</feature>
<proteinExistence type="predicted"/>
<gene>
    <name evidence="2" type="ORF">MAR_035067</name>
</gene>
<reference evidence="2" key="1">
    <citation type="submission" date="2022-11" db="EMBL/GenBank/DDBJ databases">
        <title>Centuries of genome instability and evolution in soft-shell clam transmissible cancer (bioRxiv).</title>
        <authorList>
            <person name="Hart S.F.M."/>
            <person name="Yonemitsu M.A."/>
            <person name="Giersch R.M."/>
            <person name="Beal B.F."/>
            <person name="Arriagada G."/>
            <person name="Davis B.W."/>
            <person name="Ostrander E.A."/>
            <person name="Goff S.P."/>
            <person name="Metzger M.J."/>
        </authorList>
    </citation>
    <scope>NUCLEOTIDE SEQUENCE</scope>
    <source>
        <strain evidence="2">MELC-2E11</strain>
        <tissue evidence="2">Siphon/mantle</tissue>
    </source>
</reference>
<dbReference type="Proteomes" id="UP001164746">
    <property type="component" value="Chromosome 7"/>
</dbReference>
<accession>A0ABY7EMF7</accession>
<feature type="compositionally biased region" description="Low complexity" evidence="1">
    <location>
        <begin position="409"/>
        <end position="421"/>
    </location>
</feature>
<protein>
    <submittedName>
        <fullName evidence="2">Uncharacterized protein</fullName>
    </submittedName>
</protein>
<evidence type="ECO:0000256" key="1">
    <source>
        <dbReference type="SAM" id="MobiDB-lite"/>
    </source>
</evidence>
<feature type="compositionally biased region" description="Basic and acidic residues" evidence="1">
    <location>
        <begin position="165"/>
        <end position="174"/>
    </location>
</feature>
<feature type="region of interest" description="Disordered" evidence="1">
    <location>
        <begin position="140"/>
        <end position="189"/>
    </location>
</feature>
<dbReference type="EMBL" id="CP111018">
    <property type="protein sequence ID" value="WAR09991.1"/>
    <property type="molecule type" value="Genomic_DNA"/>
</dbReference>